<keyword evidence="2" id="KW-1133">Transmembrane helix</keyword>
<evidence type="ECO:0000313" key="3">
    <source>
        <dbReference type="EMBL" id="AEH08505.1"/>
    </source>
</evidence>
<evidence type="ECO:0000256" key="2">
    <source>
        <dbReference type="SAM" id="Phobius"/>
    </source>
</evidence>
<protein>
    <recommendedName>
        <fullName evidence="5">Glycosyltransferase RgtA/B/C/D-like domain-containing protein</fullName>
    </recommendedName>
</protein>
<dbReference type="AlphaFoldDB" id="F8AY06"/>
<feature type="transmembrane region" description="Helical" evidence="2">
    <location>
        <begin position="418"/>
        <end position="439"/>
    </location>
</feature>
<evidence type="ECO:0008006" key="5">
    <source>
        <dbReference type="Google" id="ProtNLM"/>
    </source>
</evidence>
<dbReference type="Proteomes" id="UP000001549">
    <property type="component" value="Chromosome"/>
</dbReference>
<proteinExistence type="predicted"/>
<keyword evidence="2" id="KW-0812">Transmembrane</keyword>
<feature type="transmembrane region" description="Helical" evidence="2">
    <location>
        <begin position="376"/>
        <end position="398"/>
    </location>
</feature>
<evidence type="ECO:0000256" key="1">
    <source>
        <dbReference type="SAM" id="MobiDB-lite"/>
    </source>
</evidence>
<feature type="transmembrane region" description="Helical" evidence="2">
    <location>
        <begin position="180"/>
        <end position="205"/>
    </location>
</feature>
<evidence type="ECO:0000313" key="4">
    <source>
        <dbReference type="Proteomes" id="UP000001549"/>
    </source>
</evidence>
<feature type="transmembrane region" description="Helical" evidence="2">
    <location>
        <begin position="276"/>
        <end position="299"/>
    </location>
</feature>
<keyword evidence="2" id="KW-0472">Membrane</keyword>
<feature type="transmembrane region" description="Helical" evidence="2">
    <location>
        <begin position="56"/>
        <end position="75"/>
    </location>
</feature>
<gene>
    <name evidence="3" type="ordered locus">FsymDg_1000</name>
</gene>
<accession>F8AY06</accession>
<feature type="transmembrane region" description="Helical" evidence="2">
    <location>
        <begin position="246"/>
        <end position="264"/>
    </location>
</feature>
<feature type="transmembrane region" description="Helical" evidence="2">
    <location>
        <begin position="446"/>
        <end position="466"/>
    </location>
</feature>
<name>F8AY06_9ACTN</name>
<keyword evidence="4" id="KW-1185">Reference proteome</keyword>
<feature type="transmembrane region" description="Helical" evidence="2">
    <location>
        <begin position="352"/>
        <end position="369"/>
    </location>
</feature>
<organism evidence="3 4">
    <name type="scientific">Candidatus Protofrankia datiscae</name>
    <dbReference type="NCBI Taxonomy" id="2716812"/>
    <lineage>
        <taxon>Bacteria</taxon>
        <taxon>Bacillati</taxon>
        <taxon>Actinomycetota</taxon>
        <taxon>Actinomycetes</taxon>
        <taxon>Frankiales</taxon>
        <taxon>Frankiaceae</taxon>
        <taxon>Protofrankia</taxon>
    </lineage>
</organism>
<reference evidence="3 4" key="1">
    <citation type="submission" date="2011-05" db="EMBL/GenBank/DDBJ databases">
        <title>Complete sequence of chromosome of Frankia symbiont of Datisca glomerata.</title>
        <authorList>
            <consortium name="US DOE Joint Genome Institute"/>
            <person name="Lucas S."/>
            <person name="Han J."/>
            <person name="Lapidus A."/>
            <person name="Cheng J.-F."/>
            <person name="Goodwin L."/>
            <person name="Pitluck S."/>
            <person name="Peters L."/>
            <person name="Mikhailova N."/>
            <person name="Chertkov O."/>
            <person name="Teshima H."/>
            <person name="Han C."/>
            <person name="Tapia R."/>
            <person name="Land M."/>
            <person name="Hauser L."/>
            <person name="Kyrpides N."/>
            <person name="Ivanova N."/>
            <person name="Pagani I."/>
            <person name="Berry A."/>
            <person name="Pawlowski K."/>
            <person name="Persson T."/>
            <person name="Vanden Heuvel B."/>
            <person name="Benson D."/>
            <person name="Woyke T."/>
        </authorList>
    </citation>
    <scope>NUCLEOTIDE SEQUENCE [LARGE SCALE GENOMIC DNA]</scope>
    <source>
        <strain evidence="4">4085684</strain>
    </source>
</reference>
<dbReference type="RefSeq" id="WP_013872483.1">
    <property type="nucleotide sequence ID" value="NZ_CAAAFP010000068.1"/>
</dbReference>
<sequence>MDPADTDTPAAGEKATPLTVRRAAPAPEPGATPVTEPAATGGTAVRGRRRGRLRTHTLIGSSYLLLALLLTARVWSDPTRNIISGNPNDTSLYCWWLAHTAHAVTHLSNPFVTHLANAPEGINALWNTSVLVPGLLLTPVTRAAGPVASYNLLVMLAFSLSAFSAYLLARKLRVRTAAAYVAGLVYGFSPALVAAGTGHLSLALAPAVPLLLGLVVDAVRGTHRPARTGVPLGVGVGLQLLTGEEVLFITAVTAAVGIVLLLVSRPEYLRLAGGPLRTFAIAFLTCLALTAVPLSIQFLGSLRAHGSPFLANFFKSDLTGLYVPSEHQWLATSAQSTRAAEFPGGASEYMNFLGWPLLIVCVCTVVLGFHDLRIRIAGLTGTVLAVLSLGETLLVNNVETGLRLPWGLVAGLPVFEAALPNRFSLGTALMAGLVLACALDRLPARLAAAGVPAAVALSVVCVLPLIPRPYTVERSPDVPAFFTTDAVKTLPAGSNVLLLPYPTGLRATAMSWQTVADFHFSMPGGYFIGPGHDGKAYMGGKKPTVTAQLLEDIESGSFTGPVTPAQIARSRADFAELGMRAVVLGPARHRDGLRDTVTSLTGQPPEFTGGVYVWRLP</sequence>
<dbReference type="HOGENOM" id="CLU_016537_0_0_11"/>
<dbReference type="eggNOG" id="COG1287">
    <property type="taxonomic scope" value="Bacteria"/>
</dbReference>
<feature type="region of interest" description="Disordered" evidence="1">
    <location>
        <begin position="1"/>
        <end position="49"/>
    </location>
</feature>
<dbReference type="EMBL" id="CP002801">
    <property type="protein sequence ID" value="AEH08505.1"/>
    <property type="molecule type" value="Genomic_DNA"/>
</dbReference>
<dbReference type="STRING" id="656024.FsymDg_1000"/>
<feature type="transmembrane region" description="Helical" evidence="2">
    <location>
        <begin position="147"/>
        <end position="168"/>
    </location>
</feature>
<dbReference type="KEGG" id="fsy:FsymDg_1000"/>